<dbReference type="GO" id="GO:0034453">
    <property type="term" value="P:microtubule anchoring"/>
    <property type="evidence" value="ECO:0007669"/>
    <property type="project" value="InterPro"/>
</dbReference>
<dbReference type="GO" id="GO:0036064">
    <property type="term" value="C:ciliary basal body"/>
    <property type="evidence" value="ECO:0007669"/>
    <property type="project" value="TreeGrafter"/>
</dbReference>
<evidence type="ECO:0000313" key="10">
    <source>
        <dbReference type="EMBL" id="CAE0316497.1"/>
    </source>
</evidence>
<reference evidence="10" key="1">
    <citation type="submission" date="2021-01" db="EMBL/GenBank/DDBJ databases">
        <authorList>
            <person name="Corre E."/>
            <person name="Pelletier E."/>
            <person name="Niang G."/>
            <person name="Scheremetjew M."/>
            <person name="Finn R."/>
            <person name="Kale V."/>
            <person name="Holt S."/>
            <person name="Cochrane G."/>
            <person name="Meng A."/>
            <person name="Brown T."/>
            <person name="Cohen L."/>
        </authorList>
    </citation>
    <scope>NUCLEOTIDE SEQUENCE</scope>
    <source>
        <strain evidence="10">Fehren 1</strain>
    </source>
</reference>
<evidence type="ECO:0000256" key="3">
    <source>
        <dbReference type="ARBA" id="ARBA00005385"/>
    </source>
</evidence>
<evidence type="ECO:0000256" key="7">
    <source>
        <dbReference type="ARBA" id="ARBA00023273"/>
    </source>
</evidence>
<dbReference type="GO" id="GO:0005813">
    <property type="term" value="C:centrosome"/>
    <property type="evidence" value="ECO:0007669"/>
    <property type="project" value="UniProtKB-SubCell"/>
</dbReference>
<dbReference type="AlphaFoldDB" id="A0A7S3I9C3"/>
<evidence type="ECO:0000256" key="6">
    <source>
        <dbReference type="ARBA" id="ARBA00023212"/>
    </source>
</evidence>
<dbReference type="PROSITE" id="PS50896">
    <property type="entry name" value="LISH"/>
    <property type="match status" value="1"/>
</dbReference>
<keyword evidence="6" id="KW-0206">Cytoskeleton</keyword>
<feature type="domain" description="FGFR1 oncogene partner (FOP) N-terminal dimerisation" evidence="9">
    <location>
        <begin position="48"/>
        <end position="114"/>
    </location>
</feature>
<comment type="subcellular location">
    <subcellularLocation>
        <location evidence="1">Cytoplasm</location>
        <location evidence="1">Cytoskeleton</location>
        <location evidence="1">Cilium basal body</location>
    </subcellularLocation>
    <subcellularLocation>
        <location evidence="2">Cytoplasm</location>
        <location evidence="2">Cytoskeleton</location>
        <location evidence="2">Microtubule organizing center</location>
        <location evidence="2">Centrosome</location>
    </subcellularLocation>
</comment>
<comment type="similarity">
    <text evidence="3">Belongs to the CEP43 family.</text>
</comment>
<dbReference type="PANTHER" id="PTHR15431:SF19">
    <property type="entry name" value="CENTROSOMAL PROTEIN 20-RELATED"/>
    <property type="match status" value="1"/>
</dbReference>
<keyword evidence="4" id="KW-0963">Cytoplasm</keyword>
<dbReference type="GO" id="GO:0060271">
    <property type="term" value="P:cilium assembly"/>
    <property type="evidence" value="ECO:0007669"/>
    <property type="project" value="TreeGrafter"/>
</dbReference>
<protein>
    <recommendedName>
        <fullName evidence="9">FGFR1 oncogene partner (FOP) N-terminal dimerisation domain-containing protein</fullName>
    </recommendedName>
</protein>
<organism evidence="10">
    <name type="scientific">Favella ehrenbergii</name>
    <dbReference type="NCBI Taxonomy" id="182087"/>
    <lineage>
        <taxon>Eukaryota</taxon>
        <taxon>Sar</taxon>
        <taxon>Alveolata</taxon>
        <taxon>Ciliophora</taxon>
        <taxon>Intramacronucleata</taxon>
        <taxon>Spirotrichea</taxon>
        <taxon>Choreotrichia</taxon>
        <taxon>Tintinnida</taxon>
        <taxon>Xystonellidae</taxon>
        <taxon>Favella</taxon>
    </lineage>
</organism>
<feature type="region of interest" description="Disordered" evidence="8">
    <location>
        <begin position="125"/>
        <end position="146"/>
    </location>
</feature>
<keyword evidence="5" id="KW-0970">Cilium biogenesis/degradation</keyword>
<evidence type="ECO:0000259" key="9">
    <source>
        <dbReference type="Pfam" id="PF09398"/>
    </source>
</evidence>
<gene>
    <name evidence="10" type="ORF">FEHR0123_LOCUS11474</name>
</gene>
<evidence type="ECO:0000256" key="2">
    <source>
        <dbReference type="ARBA" id="ARBA00004300"/>
    </source>
</evidence>
<evidence type="ECO:0000256" key="5">
    <source>
        <dbReference type="ARBA" id="ARBA00022794"/>
    </source>
</evidence>
<dbReference type="GO" id="GO:0031514">
    <property type="term" value="C:motile cilium"/>
    <property type="evidence" value="ECO:0007669"/>
    <property type="project" value="TreeGrafter"/>
</dbReference>
<evidence type="ECO:0000256" key="4">
    <source>
        <dbReference type="ARBA" id="ARBA00022490"/>
    </source>
</evidence>
<accession>A0A7S3I9C3</accession>
<dbReference type="Pfam" id="PF09398">
    <property type="entry name" value="FOP_dimer"/>
    <property type="match status" value="1"/>
</dbReference>
<proteinExistence type="inferred from homology"/>
<evidence type="ECO:0000256" key="8">
    <source>
        <dbReference type="SAM" id="MobiDB-lite"/>
    </source>
</evidence>
<name>A0A7S3I9C3_9SPIT</name>
<dbReference type="InterPro" id="IPR006594">
    <property type="entry name" value="LisH"/>
</dbReference>
<dbReference type="PANTHER" id="PTHR15431">
    <property type="entry name" value="FGFR1 ONCOGENE PARTNER/LISH DOMAIN-CONTAINING PROTEIN"/>
    <property type="match status" value="1"/>
</dbReference>
<dbReference type="Gene3D" id="1.20.960.40">
    <property type="match status" value="1"/>
</dbReference>
<dbReference type="InterPro" id="IPR018993">
    <property type="entry name" value="FOP_dimerisation-dom_N"/>
</dbReference>
<keyword evidence="7" id="KW-0966">Cell projection</keyword>
<sequence length="146" mass="16386">MASLDDLKSVLRETLEQKGVLNDVKAKIRAEIFTALDSETANRPQLSNENMIINEMIREYLEYNRYYNAASVLMTETGQPSEPPFDREFLHRKFGISSQARGARPGMPLLYELVYGLKPELAQSAGRGAAGDNEDLGGQTFNERDI</sequence>
<evidence type="ECO:0000256" key="1">
    <source>
        <dbReference type="ARBA" id="ARBA00004120"/>
    </source>
</evidence>
<dbReference type="EMBL" id="HBIE01037509">
    <property type="protein sequence ID" value="CAE0316497.1"/>
    <property type="molecule type" value="Transcribed_RNA"/>
</dbReference>